<proteinExistence type="predicted"/>
<keyword evidence="2" id="KW-1185">Reference proteome</keyword>
<evidence type="ECO:0000313" key="2">
    <source>
        <dbReference type="Proteomes" id="UP000011083"/>
    </source>
</evidence>
<protein>
    <submittedName>
        <fullName evidence="1">Uncharacterized protein</fullName>
    </submittedName>
</protein>
<gene>
    <name evidence="1" type="ORF">ACA1_251600</name>
</gene>
<dbReference type="GeneID" id="14923207"/>
<evidence type="ECO:0000313" key="1">
    <source>
        <dbReference type="EMBL" id="ELR22277.1"/>
    </source>
</evidence>
<dbReference type="Proteomes" id="UP000011083">
    <property type="component" value="Unassembled WGS sequence"/>
</dbReference>
<organism evidence="1 2">
    <name type="scientific">Acanthamoeba castellanii (strain ATCC 30010 / Neff)</name>
    <dbReference type="NCBI Taxonomy" id="1257118"/>
    <lineage>
        <taxon>Eukaryota</taxon>
        <taxon>Amoebozoa</taxon>
        <taxon>Discosea</taxon>
        <taxon>Longamoebia</taxon>
        <taxon>Centramoebida</taxon>
        <taxon>Acanthamoebidae</taxon>
        <taxon>Acanthamoeba</taxon>
    </lineage>
</organism>
<dbReference type="KEGG" id="acan:ACA1_251600"/>
<dbReference type="RefSeq" id="XP_004367533.1">
    <property type="nucleotide sequence ID" value="XM_004367476.1"/>
</dbReference>
<dbReference type="EMBL" id="KB007885">
    <property type="protein sequence ID" value="ELR22277.1"/>
    <property type="molecule type" value="Genomic_DNA"/>
</dbReference>
<sequence length="63" mass="7204">MLSDLFQKQALEIGVIVDKVGRHMRSLGYKVPILTEIVRYNRLQNPPVRPQPFIIATTITTII</sequence>
<name>L8HAK3_ACACF</name>
<dbReference type="AlphaFoldDB" id="L8HAK3"/>
<accession>L8HAK3</accession>
<reference evidence="1 2" key="1">
    <citation type="journal article" date="2013" name="Genome Biol.">
        <title>Genome of Acanthamoeba castellanii highlights extensive lateral gene transfer and early evolution of tyrosine kinase signaling.</title>
        <authorList>
            <person name="Clarke M."/>
            <person name="Lohan A.J."/>
            <person name="Liu B."/>
            <person name="Lagkouvardos I."/>
            <person name="Roy S."/>
            <person name="Zafar N."/>
            <person name="Bertelli C."/>
            <person name="Schilde C."/>
            <person name="Kianianmomeni A."/>
            <person name="Burglin T.R."/>
            <person name="Frech C."/>
            <person name="Turcotte B."/>
            <person name="Kopec K.O."/>
            <person name="Synnott J.M."/>
            <person name="Choo C."/>
            <person name="Paponov I."/>
            <person name="Finkler A."/>
            <person name="Soon Heng Tan C."/>
            <person name="Hutchins A.P."/>
            <person name="Weinmeier T."/>
            <person name="Rattei T."/>
            <person name="Chu J.S."/>
            <person name="Gimenez G."/>
            <person name="Irimia M."/>
            <person name="Rigden D.J."/>
            <person name="Fitzpatrick D.A."/>
            <person name="Lorenzo-Morales J."/>
            <person name="Bateman A."/>
            <person name="Chiu C.H."/>
            <person name="Tang P."/>
            <person name="Hegemann P."/>
            <person name="Fromm H."/>
            <person name="Raoult D."/>
            <person name="Greub G."/>
            <person name="Miranda-Saavedra D."/>
            <person name="Chen N."/>
            <person name="Nash P."/>
            <person name="Ginger M.L."/>
            <person name="Horn M."/>
            <person name="Schaap P."/>
            <person name="Caler L."/>
            <person name="Loftus B."/>
        </authorList>
    </citation>
    <scope>NUCLEOTIDE SEQUENCE [LARGE SCALE GENOMIC DNA]</scope>
    <source>
        <strain evidence="1 2">Neff</strain>
    </source>
</reference>
<dbReference type="VEuPathDB" id="AmoebaDB:ACA1_251600"/>